<reference evidence="2 3" key="1">
    <citation type="submission" date="2020-08" db="EMBL/GenBank/DDBJ databases">
        <title>Genome sequence of Rhizobiales bacterium strain IZ6.</title>
        <authorList>
            <person name="Nakai R."/>
            <person name="Naganuma T."/>
        </authorList>
    </citation>
    <scope>NUCLEOTIDE SEQUENCE [LARGE SCALE GENOMIC DNA]</scope>
    <source>
        <strain evidence="2 3">IZ6</strain>
    </source>
</reference>
<dbReference type="Proteomes" id="UP000515317">
    <property type="component" value="Chromosome"/>
</dbReference>
<keyword evidence="1" id="KW-1133">Transmembrane helix</keyword>
<feature type="transmembrane region" description="Helical" evidence="1">
    <location>
        <begin position="21"/>
        <end position="41"/>
    </location>
</feature>
<dbReference type="AlphaFoldDB" id="A0A6S6QNF6"/>
<name>A0A6S6QNF6_9HYPH</name>
<evidence type="ECO:0000313" key="3">
    <source>
        <dbReference type="Proteomes" id="UP000515317"/>
    </source>
</evidence>
<dbReference type="EMBL" id="AP023361">
    <property type="protein sequence ID" value="BCJ90489.1"/>
    <property type="molecule type" value="Genomic_DNA"/>
</dbReference>
<proteinExistence type="predicted"/>
<gene>
    <name evidence="2" type="ORF">IZ6_12240</name>
</gene>
<keyword evidence="1" id="KW-0812">Transmembrane</keyword>
<keyword evidence="3" id="KW-1185">Reference proteome</keyword>
<organism evidence="2 3">
    <name type="scientific">Terrihabitans soli</name>
    <dbReference type="NCBI Taxonomy" id="708113"/>
    <lineage>
        <taxon>Bacteria</taxon>
        <taxon>Pseudomonadati</taxon>
        <taxon>Pseudomonadota</taxon>
        <taxon>Alphaproteobacteria</taxon>
        <taxon>Hyphomicrobiales</taxon>
        <taxon>Terrihabitans</taxon>
    </lineage>
</organism>
<evidence type="ECO:0000256" key="1">
    <source>
        <dbReference type="SAM" id="Phobius"/>
    </source>
</evidence>
<dbReference type="RefSeq" id="WP_222877115.1">
    <property type="nucleotide sequence ID" value="NZ_AP023361.1"/>
</dbReference>
<accession>A0A6S6QNF6</accession>
<keyword evidence="1" id="KW-0472">Membrane</keyword>
<evidence type="ECO:0000313" key="2">
    <source>
        <dbReference type="EMBL" id="BCJ90489.1"/>
    </source>
</evidence>
<dbReference type="KEGG" id="tso:IZ6_12240"/>
<protein>
    <submittedName>
        <fullName evidence="2">Uncharacterized protein</fullName>
    </submittedName>
</protein>
<sequence>MTAASIARVLARARDITLTEAINISICVCAVIGLIAFSLWIEELQNVFPIRND</sequence>